<dbReference type="Gene3D" id="1.10.1220.10">
    <property type="entry name" value="Met repressor-like"/>
    <property type="match status" value="1"/>
</dbReference>
<dbReference type="EMBL" id="CP104396">
    <property type="protein sequence ID" value="UXC64258.1"/>
    <property type="molecule type" value="Genomic_DNA"/>
</dbReference>
<accession>A0A9Q9JAU1</accession>
<organism evidence="1 2">
    <name type="scientific">Ligilactobacillus agilis</name>
    <dbReference type="NCBI Taxonomy" id="1601"/>
    <lineage>
        <taxon>Bacteria</taxon>
        <taxon>Bacillati</taxon>
        <taxon>Bacillota</taxon>
        <taxon>Bacilli</taxon>
        <taxon>Lactobacillales</taxon>
        <taxon>Lactobacillaceae</taxon>
        <taxon>Ligilactobacillus</taxon>
    </lineage>
</organism>
<sequence length="108" mass="12283">MGDFMEVISNKENSVVTRIYPELKEQAESVLDKLQGPTATAINMFSQQVVNYQEIPVEVTTKKVSTNYSTLTKEQFNNEIQKGFSDIDSSDIFTSEEVQAELLKRRRG</sequence>
<dbReference type="Pfam" id="PF04221">
    <property type="entry name" value="RelB"/>
    <property type="match status" value="1"/>
</dbReference>
<proteinExistence type="predicted"/>
<protein>
    <submittedName>
        <fullName evidence="1">Type II toxin-antitoxin system RelB/DinJ family antitoxin</fullName>
    </submittedName>
</protein>
<gene>
    <name evidence="1" type="ORF">N4562_04380</name>
</gene>
<evidence type="ECO:0000313" key="1">
    <source>
        <dbReference type="EMBL" id="UXC64258.1"/>
    </source>
</evidence>
<evidence type="ECO:0000313" key="2">
    <source>
        <dbReference type="Proteomes" id="UP001058429"/>
    </source>
</evidence>
<dbReference type="NCBIfam" id="TIGR02384">
    <property type="entry name" value="RelB_DinJ"/>
    <property type="match status" value="1"/>
</dbReference>
<reference evidence="1" key="1">
    <citation type="submission" date="2022-09" db="EMBL/GenBank/DDBJ databases">
        <title>Complete genome of Ligilactobacillus agilis AM_LB6, isolated from chicken feces.</title>
        <authorList>
            <person name="den Bakker H.C."/>
            <person name="Mann A."/>
        </authorList>
    </citation>
    <scope>NUCLEOTIDE SEQUENCE</scope>
    <source>
        <strain evidence="1">AM_LB6</strain>
    </source>
</reference>
<dbReference type="AlphaFoldDB" id="A0A9Q9JAU1"/>
<dbReference type="InterPro" id="IPR007337">
    <property type="entry name" value="RelB/DinJ"/>
</dbReference>
<dbReference type="GO" id="GO:0006355">
    <property type="term" value="P:regulation of DNA-templated transcription"/>
    <property type="evidence" value="ECO:0007669"/>
    <property type="project" value="InterPro"/>
</dbReference>
<dbReference type="InterPro" id="IPR013321">
    <property type="entry name" value="Arc_rbn_hlx_hlx"/>
</dbReference>
<name>A0A9Q9JAU1_9LACO</name>
<dbReference type="GeneID" id="75137065"/>
<dbReference type="Proteomes" id="UP001058429">
    <property type="component" value="Chromosome"/>
</dbReference>
<dbReference type="RefSeq" id="WP_239460505.1">
    <property type="nucleotide sequence ID" value="NZ_CP104396.1"/>
</dbReference>